<feature type="domain" description="ABC-2 type transporter transmembrane" evidence="6">
    <location>
        <begin position="339"/>
        <end position="500"/>
    </location>
</feature>
<reference evidence="8" key="1">
    <citation type="journal article" date="2010" name="Stand. Genomic Sci.">
        <title>Complete genome sequence of 'Thermobaculum terrenum' type strain (YNP1).</title>
        <authorList>
            <person name="Kiss H."/>
            <person name="Cleland D."/>
            <person name="Lapidus A."/>
            <person name="Lucas S."/>
            <person name="Glavina Del Rio T."/>
            <person name="Nolan M."/>
            <person name="Tice H."/>
            <person name="Han C."/>
            <person name="Goodwin L."/>
            <person name="Pitluck S."/>
            <person name="Liolios K."/>
            <person name="Ivanova N."/>
            <person name="Mavromatis K."/>
            <person name="Ovchinnikova G."/>
            <person name="Pati A."/>
            <person name="Chen A."/>
            <person name="Palaniappan K."/>
            <person name="Land M."/>
            <person name="Hauser L."/>
            <person name="Chang Y."/>
            <person name="Jeffries C."/>
            <person name="Lu M."/>
            <person name="Brettin T."/>
            <person name="Detter J."/>
            <person name="Goker M."/>
            <person name="Tindall B."/>
            <person name="Beck B."/>
            <person name="McDermott T."/>
            <person name="Woyke T."/>
            <person name="Bristow J."/>
            <person name="Eisen J."/>
            <person name="Markowitz V."/>
            <person name="Hugenholtz P."/>
            <person name="Kyrpides N."/>
            <person name="Klenk H."/>
            <person name="Cheng J."/>
        </authorList>
    </citation>
    <scope>NUCLEOTIDE SEQUENCE [LARGE SCALE GENOMIC DNA]</scope>
    <source>
        <strain evidence="8">ATCC BAA-798 / YNP1</strain>
    </source>
</reference>
<keyword evidence="8" id="KW-1185">Reference proteome</keyword>
<dbReference type="OrthoDB" id="138669at2"/>
<evidence type="ECO:0000256" key="4">
    <source>
        <dbReference type="ARBA" id="ARBA00023136"/>
    </source>
</evidence>
<feature type="transmembrane region" description="Helical" evidence="5">
    <location>
        <begin position="401"/>
        <end position="431"/>
    </location>
</feature>
<dbReference type="GO" id="GO:0005886">
    <property type="term" value="C:plasma membrane"/>
    <property type="evidence" value="ECO:0007669"/>
    <property type="project" value="UniProtKB-SubCell"/>
</dbReference>
<evidence type="ECO:0000256" key="1">
    <source>
        <dbReference type="ARBA" id="ARBA00004141"/>
    </source>
</evidence>
<feature type="transmembrane region" description="Helical" evidence="5">
    <location>
        <begin position="152"/>
        <end position="173"/>
    </location>
</feature>
<dbReference type="KEGG" id="ttr:Tter_1773"/>
<dbReference type="Pfam" id="PF01061">
    <property type="entry name" value="ABC2_membrane"/>
    <property type="match status" value="1"/>
</dbReference>
<accession>D1CD14</accession>
<proteinExistence type="predicted"/>
<feature type="transmembrane region" description="Helical" evidence="5">
    <location>
        <begin position="180"/>
        <end position="200"/>
    </location>
</feature>
<feature type="transmembrane region" description="Helical" evidence="5">
    <location>
        <begin position="437"/>
        <end position="462"/>
    </location>
</feature>
<dbReference type="Pfam" id="PF12679">
    <property type="entry name" value="ABC2_membrane_2"/>
    <property type="match status" value="1"/>
</dbReference>
<feature type="transmembrane region" description="Helical" evidence="5">
    <location>
        <begin position="73"/>
        <end position="91"/>
    </location>
</feature>
<protein>
    <recommendedName>
        <fullName evidence="6">ABC-2 type transporter transmembrane domain-containing protein</fullName>
    </recommendedName>
</protein>
<name>D1CD14_THET1</name>
<dbReference type="STRING" id="525904.Tter_1773"/>
<dbReference type="InterPro" id="IPR013525">
    <property type="entry name" value="ABC2_TM"/>
</dbReference>
<organism evidence="7 8">
    <name type="scientific">Thermobaculum terrenum (strain ATCC BAA-798 / CCMEE 7001 / YNP1)</name>
    <dbReference type="NCBI Taxonomy" id="525904"/>
    <lineage>
        <taxon>Bacteria</taxon>
        <taxon>Bacillati</taxon>
        <taxon>Chloroflexota</taxon>
        <taxon>Chloroflexia</taxon>
        <taxon>Candidatus Thermobaculales</taxon>
        <taxon>Candidatus Thermobaculaceae</taxon>
        <taxon>Thermobaculum</taxon>
    </lineage>
</organism>
<evidence type="ECO:0000313" key="8">
    <source>
        <dbReference type="Proteomes" id="UP000000323"/>
    </source>
</evidence>
<evidence type="ECO:0000259" key="6">
    <source>
        <dbReference type="Pfam" id="PF01061"/>
    </source>
</evidence>
<dbReference type="AlphaFoldDB" id="D1CD14"/>
<sequence length="546" mass="58642">MFRSVWLKTIRDHRVAVLGWSIGLGLLLYALYATAEQALRGGVAEIYQSFRFYADPVAIDTVPGYITFRGTSVLIPTVLAIWVLLTGARLLRGEEERGSMDVLLSYPLGRVRLLLEKLIGVAVSILLICLILAGFAMLGQASAHEAVDYGRALGAMLNVGLFELCVLLVVCLLSHFLRTAGAAAGWTGGVLLVMFMLDAVGRTVEGAGWLRNLSLYHYYNANKPLIPSVPADWAALAVLGVALLALLVINAWVFARRDLGGVVLDLSAGGQREEKPLELLEEAWGSPWLRSLGWRTLRARSLAILAWTVGICGGYAGLLTWMLPRLLDVFRRIVGEGGVLGELFSGQDISTNQGVISAALFGFIPVLVSFYALTLAASWSRDLDNGRMEIVLSTPQPRSRLLLEHAAAVILAAIFLPVVLWLAILLAAWAVDLRVDVARLAAASAAIFPLELIAAGLVYLLACRLPSGAATGLASAFLLVSFLGEFLRPVVSMPDWLIGLSIFHQYGTPAVTGMEWGRFLALLAVGVALLVAAVVAFGRTSLAARS</sequence>
<feature type="transmembrane region" description="Helical" evidence="5">
    <location>
        <begin position="233"/>
        <end position="255"/>
    </location>
</feature>
<dbReference type="EMBL" id="CP001825">
    <property type="protein sequence ID" value="ACZ42679.1"/>
    <property type="molecule type" value="Genomic_DNA"/>
</dbReference>
<feature type="transmembrane region" description="Helical" evidence="5">
    <location>
        <begin position="118"/>
        <end position="140"/>
    </location>
</feature>
<evidence type="ECO:0000256" key="2">
    <source>
        <dbReference type="ARBA" id="ARBA00022692"/>
    </source>
</evidence>
<dbReference type="Proteomes" id="UP000000323">
    <property type="component" value="Chromosome 1"/>
</dbReference>
<gene>
    <name evidence="7" type="ordered locus">Tter_1773</name>
</gene>
<dbReference type="HOGENOM" id="CLU_497654_0_0_0"/>
<keyword evidence="4 5" id="KW-0472">Membrane</keyword>
<dbReference type="GO" id="GO:0140359">
    <property type="term" value="F:ABC-type transporter activity"/>
    <property type="evidence" value="ECO:0007669"/>
    <property type="project" value="InterPro"/>
</dbReference>
<keyword evidence="3 5" id="KW-1133">Transmembrane helix</keyword>
<dbReference type="PANTHER" id="PTHR37305">
    <property type="entry name" value="INTEGRAL MEMBRANE PROTEIN-RELATED"/>
    <property type="match status" value="1"/>
</dbReference>
<dbReference type="PANTHER" id="PTHR37305:SF1">
    <property type="entry name" value="MEMBRANE PROTEIN"/>
    <property type="match status" value="1"/>
</dbReference>
<dbReference type="RefSeq" id="WP_012875713.1">
    <property type="nucleotide sequence ID" value="NC_013525.1"/>
</dbReference>
<feature type="transmembrane region" description="Helical" evidence="5">
    <location>
        <begin position="469"/>
        <end position="487"/>
    </location>
</feature>
<evidence type="ECO:0000256" key="5">
    <source>
        <dbReference type="SAM" id="Phobius"/>
    </source>
</evidence>
<evidence type="ECO:0000256" key="3">
    <source>
        <dbReference type="ARBA" id="ARBA00022989"/>
    </source>
</evidence>
<comment type="subcellular location">
    <subcellularLocation>
        <location evidence="1">Membrane</location>
        <topology evidence="1">Multi-pass membrane protein</topology>
    </subcellularLocation>
</comment>
<evidence type="ECO:0000313" key="7">
    <source>
        <dbReference type="EMBL" id="ACZ42679.1"/>
    </source>
</evidence>
<dbReference type="eggNOG" id="COG3559">
    <property type="taxonomic scope" value="Bacteria"/>
</dbReference>
<feature type="transmembrane region" description="Helical" evidence="5">
    <location>
        <begin position="12"/>
        <end position="32"/>
    </location>
</feature>
<feature type="transmembrane region" description="Helical" evidence="5">
    <location>
        <begin position="302"/>
        <end position="323"/>
    </location>
</feature>
<feature type="transmembrane region" description="Helical" evidence="5">
    <location>
        <begin position="519"/>
        <end position="538"/>
    </location>
</feature>
<keyword evidence="2 5" id="KW-0812">Transmembrane</keyword>
<feature type="transmembrane region" description="Helical" evidence="5">
    <location>
        <begin position="355"/>
        <end position="380"/>
    </location>
</feature>